<evidence type="ECO:0000256" key="3">
    <source>
        <dbReference type="ARBA" id="ARBA00022679"/>
    </source>
</evidence>
<dbReference type="Proteomes" id="UP000095347">
    <property type="component" value="Unassembled WGS sequence"/>
</dbReference>
<dbReference type="Gene3D" id="3.90.550.10">
    <property type="entry name" value="Spore Coat Polysaccharide Biosynthesis Protein SpsA, Chain A"/>
    <property type="match status" value="1"/>
</dbReference>
<evidence type="ECO:0000256" key="9">
    <source>
        <dbReference type="ARBA" id="ARBA00066964"/>
    </source>
</evidence>
<dbReference type="SUPFAM" id="SSF51445">
    <property type="entry name" value="(Trans)glycosidases"/>
    <property type="match status" value="1"/>
</dbReference>
<evidence type="ECO:0000313" key="13">
    <source>
        <dbReference type="EMBL" id="OEJ67555.1"/>
    </source>
</evidence>
<proteinExistence type="predicted"/>
<keyword evidence="4 12" id="KW-0812">Transmembrane</keyword>
<comment type="catalytic activity">
    <reaction evidence="8">
        <text>a 1,2-diacyl-sn-glycerol + UDP-alpha-D-glucose = a 1,2-diacyl-3-O-(beta-D-glucopyranosyl)-sn-glycerol + UDP + H(+)</text>
        <dbReference type="Rhea" id="RHEA:17285"/>
        <dbReference type="ChEBI" id="CHEBI:15378"/>
        <dbReference type="ChEBI" id="CHEBI:17815"/>
        <dbReference type="ChEBI" id="CHEBI:58223"/>
        <dbReference type="ChEBI" id="CHEBI:58885"/>
        <dbReference type="ChEBI" id="CHEBI:75799"/>
        <dbReference type="EC" id="2.4.1.336"/>
    </reaction>
</comment>
<gene>
    <name evidence="13" type="ORF">BEN30_08970</name>
</gene>
<dbReference type="GO" id="GO:0005886">
    <property type="term" value="C:plasma membrane"/>
    <property type="evidence" value="ECO:0007669"/>
    <property type="project" value="TreeGrafter"/>
</dbReference>
<evidence type="ECO:0000256" key="8">
    <source>
        <dbReference type="ARBA" id="ARBA00053004"/>
    </source>
</evidence>
<feature type="transmembrane region" description="Helical" evidence="12">
    <location>
        <begin position="709"/>
        <end position="730"/>
    </location>
</feature>
<feature type="transmembrane region" description="Helical" evidence="12">
    <location>
        <begin position="370"/>
        <end position="389"/>
    </location>
</feature>
<dbReference type="PANTHER" id="PTHR43867:SF4">
    <property type="entry name" value="BETA-(1-3)-GLUCOSYL TRANSFERASE"/>
    <property type="match status" value="1"/>
</dbReference>
<keyword evidence="14" id="KW-1185">Reference proteome</keyword>
<evidence type="ECO:0000313" key="14">
    <source>
        <dbReference type="Proteomes" id="UP000095347"/>
    </source>
</evidence>
<accession>A0A1E5Q880</accession>
<keyword evidence="2" id="KW-0328">Glycosyltransferase</keyword>
<dbReference type="Gene3D" id="3.20.20.80">
    <property type="entry name" value="Glycosidases"/>
    <property type="match status" value="1"/>
</dbReference>
<keyword evidence="6 12" id="KW-1133">Transmembrane helix</keyword>
<sequence>MRSFLALVVAVILAGAAQFFMWQWLIERGDAPDVRAIQSMSFSPFTRHQNPTVDASVTLAQIDKDLAIVTPITGAIRTYSATQGLESVPLETVKKKGFRVVQGIWLSQDDTRDALEIDNGIWLANNNKSVVALAVGNETLLREDKTLEELIGILQDLRHKVKKNTLITTSETWDMWIKHPELAENVDYINAHILPFWEGIPEEEAVAYTFDKYDLLKATFPNKPIVIGEFGWPSRGYNQRAADAAPVTQARVLREFITEANRRGIDYNIIEAFDQPWKVAEGMVGAYWGLFNAQRQPKFALQGLVIEPERRPKMIASLLMGAFLTVIGLARRRPTFGHALLYALAANGMGLGIIAAAWWPFEAYMSPGTWVMWSVGVAAILPLAAITLARIHEISEVVLGHKPRRLFIPGTTPTSAAAALPLVSIQVPAYREPPEMLIETLDALAVLDYPNYEVLVIINNTPDEDLWRPVESHCQALGARFKFLNYPAIDGFKAGALNRAMKEVDPRTEVLALIDADYVVDPNWLKDLTPVFEDPQVAIMQAPQDHRNASDSAFHRMMQWEFAGFFDIGMVQRNEDNAIITHGTMLLIRRSAFEAVGGWQVDTIVEDTELGLRLYQAGFSAHYTNRRYGWGLLPDTFKAYKSQRHRWAYGALQIIKKHGRAMLPGGKTLTREQKFHFTTGWFFWLSDALGILIALLNLIWVPLVLGLDMMVPTVAMTVPILTAFCVNILHNQLLYRIRVKARFIDTLSAGIAAMSLQWTVAKAVFDGLIKESLAFARTEKGAGKKKRPGATFQALRETLLGLALAASALTLHLTNEQEVMEVSFFAATLAIQSIPLLAATLMHTIELLGPVPVNPEKS</sequence>
<keyword evidence="3" id="KW-0808">Transferase</keyword>
<dbReference type="FunFam" id="3.90.550.10:FF:000164">
    <property type="entry name" value="Beta-(1-3)-glucosyl transferase"/>
    <property type="match status" value="1"/>
</dbReference>
<feature type="transmembrane region" description="Helical" evidence="12">
    <location>
        <begin position="339"/>
        <end position="358"/>
    </location>
</feature>
<name>A0A1E5Q880_9PROT</name>
<dbReference type="InterPro" id="IPR029044">
    <property type="entry name" value="Nucleotide-diphossugar_trans"/>
</dbReference>
<organism evidence="13 14">
    <name type="scientific">Magnetovibrio blakemorei</name>
    <dbReference type="NCBI Taxonomy" id="28181"/>
    <lineage>
        <taxon>Bacteria</taxon>
        <taxon>Pseudomonadati</taxon>
        <taxon>Pseudomonadota</taxon>
        <taxon>Alphaproteobacteria</taxon>
        <taxon>Rhodospirillales</taxon>
        <taxon>Magnetovibrionaceae</taxon>
        <taxon>Magnetovibrio</taxon>
    </lineage>
</organism>
<protein>
    <recommendedName>
        <fullName evidence="10">Beta-monoglucosyldiacylglycerol synthase</fullName>
        <ecNumber evidence="9">2.4.1.336</ecNumber>
    </recommendedName>
    <alternativeName>
        <fullName evidence="11">UDP-glucose:1,2-diacylglycerol 3-beta-D-glucosyltransferase</fullName>
    </alternativeName>
</protein>
<dbReference type="GO" id="GO:0016758">
    <property type="term" value="F:hexosyltransferase activity"/>
    <property type="evidence" value="ECO:0007669"/>
    <property type="project" value="TreeGrafter"/>
</dbReference>
<feature type="transmembrane region" description="Helical" evidence="12">
    <location>
        <begin position="314"/>
        <end position="330"/>
    </location>
</feature>
<dbReference type="InterPro" id="IPR017853">
    <property type="entry name" value="GH"/>
</dbReference>
<feature type="transmembrane region" description="Helical" evidence="12">
    <location>
        <begin position="681"/>
        <end position="703"/>
    </location>
</feature>
<evidence type="ECO:0000256" key="10">
    <source>
        <dbReference type="ARBA" id="ARBA00068721"/>
    </source>
</evidence>
<keyword evidence="5" id="KW-0460">Magnesium</keyword>
<dbReference type="STRING" id="28181.BEN30_08970"/>
<evidence type="ECO:0000256" key="1">
    <source>
        <dbReference type="ARBA" id="ARBA00004141"/>
    </source>
</evidence>
<dbReference type="PANTHER" id="PTHR43867">
    <property type="entry name" value="CELLULOSE SYNTHASE CATALYTIC SUBUNIT A [UDP-FORMING]"/>
    <property type="match status" value="1"/>
</dbReference>
<dbReference type="AlphaFoldDB" id="A0A1E5Q880"/>
<evidence type="ECO:0000256" key="5">
    <source>
        <dbReference type="ARBA" id="ARBA00022842"/>
    </source>
</evidence>
<evidence type="ECO:0000256" key="11">
    <source>
        <dbReference type="ARBA" id="ARBA00078564"/>
    </source>
</evidence>
<evidence type="ECO:0000256" key="12">
    <source>
        <dbReference type="SAM" id="Phobius"/>
    </source>
</evidence>
<comment type="subcellular location">
    <subcellularLocation>
        <location evidence="1">Membrane</location>
        <topology evidence="1">Multi-pass membrane protein</topology>
    </subcellularLocation>
</comment>
<reference evidence="14" key="1">
    <citation type="submission" date="2016-07" db="EMBL/GenBank/DDBJ databases">
        <authorList>
            <person name="Florea S."/>
            <person name="Webb J.S."/>
            <person name="Jaromczyk J."/>
            <person name="Schardl C.L."/>
        </authorList>
    </citation>
    <scope>NUCLEOTIDE SEQUENCE [LARGE SCALE GENOMIC DNA]</scope>
    <source>
        <strain evidence="14">MV-1</strain>
    </source>
</reference>
<evidence type="ECO:0000256" key="7">
    <source>
        <dbReference type="ARBA" id="ARBA00023136"/>
    </source>
</evidence>
<dbReference type="EC" id="2.4.1.336" evidence="9"/>
<keyword evidence="7 12" id="KW-0472">Membrane</keyword>
<dbReference type="EMBL" id="MCGG01000021">
    <property type="protein sequence ID" value="OEJ67555.1"/>
    <property type="molecule type" value="Genomic_DNA"/>
</dbReference>
<comment type="caution">
    <text evidence="13">The sequence shown here is derived from an EMBL/GenBank/DDBJ whole genome shotgun (WGS) entry which is preliminary data.</text>
</comment>
<dbReference type="Pfam" id="PF13641">
    <property type="entry name" value="Glyco_tranf_2_3"/>
    <property type="match status" value="1"/>
</dbReference>
<evidence type="ECO:0000256" key="6">
    <source>
        <dbReference type="ARBA" id="ARBA00022989"/>
    </source>
</evidence>
<dbReference type="InterPro" id="IPR050321">
    <property type="entry name" value="Glycosyltr_2/OpgH_subfam"/>
</dbReference>
<evidence type="ECO:0000256" key="4">
    <source>
        <dbReference type="ARBA" id="ARBA00022692"/>
    </source>
</evidence>
<evidence type="ECO:0000256" key="2">
    <source>
        <dbReference type="ARBA" id="ARBA00022676"/>
    </source>
</evidence>
<dbReference type="SUPFAM" id="SSF53448">
    <property type="entry name" value="Nucleotide-diphospho-sugar transferases"/>
    <property type="match status" value="1"/>
</dbReference>